<gene>
    <name evidence="1" type="ORF">METZ01_LOCUS342269</name>
</gene>
<dbReference type="EMBL" id="UINC01117173">
    <property type="protein sequence ID" value="SVC89415.1"/>
    <property type="molecule type" value="Genomic_DNA"/>
</dbReference>
<accession>A0A382QX35</accession>
<name>A0A382QX35_9ZZZZ</name>
<reference evidence="1" key="1">
    <citation type="submission" date="2018-05" db="EMBL/GenBank/DDBJ databases">
        <authorList>
            <person name="Lanie J.A."/>
            <person name="Ng W.-L."/>
            <person name="Kazmierczak K.M."/>
            <person name="Andrzejewski T.M."/>
            <person name="Davidsen T.M."/>
            <person name="Wayne K.J."/>
            <person name="Tettelin H."/>
            <person name="Glass J.I."/>
            <person name="Rusch D."/>
            <person name="Podicherti R."/>
            <person name="Tsui H.-C.T."/>
            <person name="Winkler M.E."/>
        </authorList>
    </citation>
    <scope>NUCLEOTIDE SEQUENCE</scope>
</reference>
<protein>
    <submittedName>
        <fullName evidence="1">Uncharacterized protein</fullName>
    </submittedName>
</protein>
<proteinExistence type="predicted"/>
<organism evidence="1">
    <name type="scientific">marine metagenome</name>
    <dbReference type="NCBI Taxonomy" id="408172"/>
    <lineage>
        <taxon>unclassified sequences</taxon>
        <taxon>metagenomes</taxon>
        <taxon>ecological metagenomes</taxon>
    </lineage>
</organism>
<evidence type="ECO:0000313" key="1">
    <source>
        <dbReference type="EMBL" id="SVC89415.1"/>
    </source>
</evidence>
<sequence>MNSRNTVVIMTLIAGVILVQLVSRGQPEIGTAEETKTEIKNEVNSNSIRIGNLLANVPDTWMGIRPSSSMRLREFRLGVAADDATLAIFKNIGGTIDNNLERWSGQFGYSLSDSEVNIRAENINGMQVSIISILGTYTNTMAFSNATQPKPNYRLLGAIADTPDGLYYFKLTGPNTVITSRIEEFTRFIQSLRYDEIGYKL</sequence>
<dbReference type="AlphaFoldDB" id="A0A382QX35"/>